<dbReference type="AlphaFoldDB" id="A0A6A6X267"/>
<evidence type="ECO:0000313" key="2">
    <source>
        <dbReference type="EMBL" id="KAF2790308.1"/>
    </source>
</evidence>
<evidence type="ECO:0000256" key="1">
    <source>
        <dbReference type="SAM" id="MobiDB-lite"/>
    </source>
</evidence>
<protein>
    <submittedName>
        <fullName evidence="2">Uncharacterized protein</fullName>
    </submittedName>
</protein>
<evidence type="ECO:0000313" key="3">
    <source>
        <dbReference type="Proteomes" id="UP000799757"/>
    </source>
</evidence>
<accession>A0A6A6X267</accession>
<sequence length="201" mass="22452">MARDNILQLPATLAEKPASVSPTLLPGLKGSELNDSTQKSDSGCEASDEDESDSGYEGSVPSYEAFTPEGSNDDDSFSNETGTTAPITDHLAYYQHDDGVLTRPIRALYFHSRIVRRAVDKICDFAWNRRIEYNRHHGIDLPEVSDGWLGDEIEDEWEVMNARSPWAKACHRNGYGELDMAWDVSETGSEGTVSREKAYDW</sequence>
<keyword evidence="3" id="KW-1185">Reference proteome</keyword>
<proteinExistence type="predicted"/>
<organism evidence="2 3">
    <name type="scientific">Melanomma pulvis-pyrius CBS 109.77</name>
    <dbReference type="NCBI Taxonomy" id="1314802"/>
    <lineage>
        <taxon>Eukaryota</taxon>
        <taxon>Fungi</taxon>
        <taxon>Dikarya</taxon>
        <taxon>Ascomycota</taxon>
        <taxon>Pezizomycotina</taxon>
        <taxon>Dothideomycetes</taxon>
        <taxon>Pleosporomycetidae</taxon>
        <taxon>Pleosporales</taxon>
        <taxon>Melanommataceae</taxon>
        <taxon>Melanomma</taxon>
    </lineage>
</organism>
<dbReference type="EMBL" id="MU002081">
    <property type="protein sequence ID" value="KAF2790308.1"/>
    <property type="molecule type" value="Genomic_DNA"/>
</dbReference>
<name>A0A6A6X267_9PLEO</name>
<feature type="region of interest" description="Disordered" evidence="1">
    <location>
        <begin position="1"/>
        <end position="84"/>
    </location>
</feature>
<dbReference type="Proteomes" id="UP000799757">
    <property type="component" value="Unassembled WGS sequence"/>
</dbReference>
<reference evidence="2" key="1">
    <citation type="journal article" date="2020" name="Stud. Mycol.">
        <title>101 Dothideomycetes genomes: a test case for predicting lifestyles and emergence of pathogens.</title>
        <authorList>
            <person name="Haridas S."/>
            <person name="Albert R."/>
            <person name="Binder M."/>
            <person name="Bloem J."/>
            <person name="Labutti K."/>
            <person name="Salamov A."/>
            <person name="Andreopoulos B."/>
            <person name="Baker S."/>
            <person name="Barry K."/>
            <person name="Bills G."/>
            <person name="Bluhm B."/>
            <person name="Cannon C."/>
            <person name="Castanera R."/>
            <person name="Culley D."/>
            <person name="Daum C."/>
            <person name="Ezra D."/>
            <person name="Gonzalez J."/>
            <person name="Henrissat B."/>
            <person name="Kuo A."/>
            <person name="Liang C."/>
            <person name="Lipzen A."/>
            <person name="Lutzoni F."/>
            <person name="Magnuson J."/>
            <person name="Mondo S."/>
            <person name="Nolan M."/>
            <person name="Ohm R."/>
            <person name="Pangilinan J."/>
            <person name="Park H.-J."/>
            <person name="Ramirez L."/>
            <person name="Alfaro M."/>
            <person name="Sun H."/>
            <person name="Tritt A."/>
            <person name="Yoshinaga Y."/>
            <person name="Zwiers L.-H."/>
            <person name="Turgeon B."/>
            <person name="Goodwin S."/>
            <person name="Spatafora J."/>
            <person name="Crous P."/>
            <person name="Grigoriev I."/>
        </authorList>
    </citation>
    <scope>NUCLEOTIDE SEQUENCE</scope>
    <source>
        <strain evidence="2">CBS 109.77</strain>
    </source>
</reference>
<gene>
    <name evidence="2" type="ORF">K505DRAFT_327655</name>
</gene>